<dbReference type="InterPro" id="IPR036271">
    <property type="entry name" value="Tet_transcr_reg_TetR-rel_C_sf"/>
</dbReference>
<dbReference type="PANTHER" id="PTHR47506">
    <property type="entry name" value="TRANSCRIPTIONAL REGULATORY PROTEIN"/>
    <property type="match status" value="1"/>
</dbReference>
<organism evidence="7 8">
    <name type="scientific">Pseudomonas luteola</name>
    <dbReference type="NCBI Taxonomy" id="47886"/>
    <lineage>
        <taxon>Bacteria</taxon>
        <taxon>Pseudomonadati</taxon>
        <taxon>Pseudomonadota</taxon>
        <taxon>Gammaproteobacteria</taxon>
        <taxon>Pseudomonadales</taxon>
        <taxon>Pseudomonadaceae</taxon>
        <taxon>Pseudomonas</taxon>
    </lineage>
</organism>
<evidence type="ECO:0000313" key="6">
    <source>
        <dbReference type="EMBL" id="MBF8643667.1"/>
    </source>
</evidence>
<dbReference type="Pfam" id="PF17940">
    <property type="entry name" value="TetR_C_31"/>
    <property type="match status" value="1"/>
</dbReference>
<dbReference type="Proteomes" id="UP000626180">
    <property type="component" value="Unassembled WGS sequence"/>
</dbReference>
<evidence type="ECO:0000313" key="7">
    <source>
        <dbReference type="EMBL" id="SPZ16583.1"/>
    </source>
</evidence>
<dbReference type="EMBL" id="UAUF01000015">
    <property type="protein sequence ID" value="SPZ16583.1"/>
    <property type="molecule type" value="Genomic_DNA"/>
</dbReference>
<keyword evidence="2 4" id="KW-0238">DNA-binding</keyword>
<accession>A0A2X2DC69</accession>
<dbReference type="SUPFAM" id="SSF46689">
    <property type="entry name" value="Homeodomain-like"/>
    <property type="match status" value="1"/>
</dbReference>
<evidence type="ECO:0000256" key="4">
    <source>
        <dbReference type="PROSITE-ProRule" id="PRU00335"/>
    </source>
</evidence>
<dbReference type="RefSeq" id="WP_010798811.1">
    <property type="nucleotide sequence ID" value="NZ_CP053064.1"/>
</dbReference>
<keyword evidence="3" id="KW-0804">Transcription</keyword>
<dbReference type="PANTHER" id="PTHR47506:SF6">
    <property type="entry name" value="HTH-TYPE TRANSCRIPTIONAL REPRESSOR NEMR"/>
    <property type="match status" value="1"/>
</dbReference>
<dbReference type="Pfam" id="PF00440">
    <property type="entry name" value="TetR_N"/>
    <property type="match status" value="1"/>
</dbReference>
<evidence type="ECO:0000313" key="8">
    <source>
        <dbReference type="Proteomes" id="UP000250443"/>
    </source>
</evidence>
<evidence type="ECO:0000256" key="1">
    <source>
        <dbReference type="ARBA" id="ARBA00023015"/>
    </source>
</evidence>
<keyword evidence="9" id="KW-1185">Reference proteome</keyword>
<evidence type="ECO:0000259" key="5">
    <source>
        <dbReference type="PROSITE" id="PS50977"/>
    </source>
</evidence>
<feature type="domain" description="HTH tetR-type" evidence="5">
    <location>
        <begin position="9"/>
        <end position="69"/>
    </location>
</feature>
<dbReference type="Gene3D" id="1.10.357.10">
    <property type="entry name" value="Tetracycline Repressor, domain 2"/>
    <property type="match status" value="1"/>
</dbReference>
<dbReference type="GO" id="GO:0003677">
    <property type="term" value="F:DNA binding"/>
    <property type="evidence" value="ECO:0007669"/>
    <property type="project" value="UniProtKB-UniRule"/>
</dbReference>
<evidence type="ECO:0000256" key="3">
    <source>
        <dbReference type="ARBA" id="ARBA00023163"/>
    </source>
</evidence>
<evidence type="ECO:0000256" key="2">
    <source>
        <dbReference type="ARBA" id="ARBA00023125"/>
    </source>
</evidence>
<sequence length="183" mass="20676">MPSERRLDPERRSRIIDATLEVIARDGVSGATHRRIAAVADVPLGSMTYHFDGIEHLLKEAFTRFAWSISARFDALLGAAKTPEQALDAVADVICGDFWQEDNGRVMTLSYELYAYASRNPAMKSIMQDWMFRSQRALAQHFDARTARTLDALIEGLTIHRSVEQEPTTREDVLRVIRLIVNG</sequence>
<evidence type="ECO:0000313" key="9">
    <source>
        <dbReference type="Proteomes" id="UP000626180"/>
    </source>
</evidence>
<keyword evidence="1" id="KW-0805">Transcription regulation</keyword>
<reference evidence="7 8" key="1">
    <citation type="submission" date="2018-06" db="EMBL/GenBank/DDBJ databases">
        <authorList>
            <consortium name="Pathogen Informatics"/>
            <person name="Doyle S."/>
        </authorList>
    </citation>
    <scope>NUCLEOTIDE SEQUENCE [LARGE SCALE GENOMIC DNA]</scope>
    <source>
        <strain evidence="7 8">NCTC11842</strain>
    </source>
</reference>
<dbReference type="InterPro" id="IPR041583">
    <property type="entry name" value="TetR_C_31"/>
</dbReference>
<dbReference type="AlphaFoldDB" id="A0A2X2DC69"/>
<dbReference type="Proteomes" id="UP000250443">
    <property type="component" value="Unassembled WGS sequence"/>
</dbReference>
<dbReference type="InterPro" id="IPR001647">
    <property type="entry name" value="HTH_TetR"/>
</dbReference>
<dbReference type="PROSITE" id="PS50977">
    <property type="entry name" value="HTH_TETR_2"/>
    <property type="match status" value="1"/>
</dbReference>
<dbReference type="SUPFAM" id="SSF48498">
    <property type="entry name" value="Tetracyclin repressor-like, C-terminal domain"/>
    <property type="match status" value="1"/>
</dbReference>
<proteinExistence type="predicted"/>
<feature type="DNA-binding region" description="H-T-H motif" evidence="4">
    <location>
        <begin position="32"/>
        <end position="51"/>
    </location>
</feature>
<name>A0A2X2DC69_PSELU</name>
<dbReference type="InterPro" id="IPR009057">
    <property type="entry name" value="Homeodomain-like_sf"/>
</dbReference>
<gene>
    <name evidence="7" type="primary">kstR</name>
    <name evidence="6" type="ORF">IRZ65_23695</name>
    <name evidence="7" type="ORF">NCTC11842_05616</name>
</gene>
<dbReference type="EMBL" id="JADMCD010000020">
    <property type="protein sequence ID" value="MBF8643667.1"/>
    <property type="molecule type" value="Genomic_DNA"/>
</dbReference>
<reference evidence="6 9" key="2">
    <citation type="submission" date="2020-10" db="EMBL/GenBank/DDBJ databases">
        <title>Genome sequences of Pseudomonas isolates.</title>
        <authorList>
            <person name="Wessels L."/>
            <person name="Reich F."/>
            <person name="Hammerl J."/>
        </authorList>
    </citation>
    <scope>NUCLEOTIDE SEQUENCE [LARGE SCALE GENOMIC DNA]</scope>
    <source>
        <strain evidence="6 9">20-MO00624-0</strain>
    </source>
</reference>
<protein>
    <submittedName>
        <fullName evidence="7">TetR family transcriptional regulator</fullName>
    </submittedName>
</protein>